<accession>A0ABV3ZBM2</accession>
<feature type="domain" description="CusB-like beta-barrel" evidence="3">
    <location>
        <begin position="217"/>
        <end position="288"/>
    </location>
</feature>
<dbReference type="EMBL" id="JAULBC010000002">
    <property type="protein sequence ID" value="MEX6687263.1"/>
    <property type="molecule type" value="Genomic_DNA"/>
</dbReference>
<dbReference type="InterPro" id="IPR058647">
    <property type="entry name" value="BSH_CzcB-like"/>
</dbReference>
<dbReference type="PANTHER" id="PTHR30469">
    <property type="entry name" value="MULTIDRUG RESISTANCE PROTEIN MDTA"/>
    <property type="match status" value="1"/>
</dbReference>
<dbReference type="Gene3D" id="1.10.287.470">
    <property type="entry name" value="Helix hairpin bin"/>
    <property type="match status" value="1"/>
</dbReference>
<organism evidence="6 7">
    <name type="scientific">Danxiaibacter flavus</name>
    <dbReference type="NCBI Taxonomy" id="3049108"/>
    <lineage>
        <taxon>Bacteria</taxon>
        <taxon>Pseudomonadati</taxon>
        <taxon>Bacteroidota</taxon>
        <taxon>Chitinophagia</taxon>
        <taxon>Chitinophagales</taxon>
        <taxon>Chitinophagaceae</taxon>
        <taxon>Danxiaibacter</taxon>
    </lineage>
</organism>
<dbReference type="Proteomes" id="UP001560573">
    <property type="component" value="Unassembled WGS sequence"/>
</dbReference>
<dbReference type="PANTHER" id="PTHR30469:SF37">
    <property type="entry name" value="RAGD PROTEIN"/>
    <property type="match status" value="1"/>
</dbReference>
<protein>
    <submittedName>
        <fullName evidence="6">Efflux RND transporter periplasmic adaptor subunit</fullName>
    </submittedName>
</protein>
<dbReference type="PROSITE" id="PS51257">
    <property type="entry name" value="PROKAR_LIPOPROTEIN"/>
    <property type="match status" value="1"/>
</dbReference>
<comment type="caution">
    <text evidence="6">The sequence shown here is derived from an EMBL/GenBank/DDBJ whole genome shotgun (WGS) entry which is preliminary data.</text>
</comment>
<evidence type="ECO:0000256" key="2">
    <source>
        <dbReference type="SAM" id="SignalP"/>
    </source>
</evidence>
<dbReference type="InterPro" id="IPR006143">
    <property type="entry name" value="RND_pump_MFP"/>
</dbReference>
<dbReference type="NCBIfam" id="TIGR01730">
    <property type="entry name" value="RND_mfp"/>
    <property type="match status" value="1"/>
</dbReference>
<dbReference type="InterPro" id="IPR058792">
    <property type="entry name" value="Beta-barrel_RND_2"/>
</dbReference>
<reference evidence="6 7" key="1">
    <citation type="submission" date="2023-07" db="EMBL/GenBank/DDBJ databases">
        <authorList>
            <person name="Lian W.-H."/>
        </authorList>
    </citation>
    <scope>NUCLEOTIDE SEQUENCE [LARGE SCALE GENOMIC DNA]</scope>
    <source>
        <strain evidence="6 7">SYSU DXS3180</strain>
    </source>
</reference>
<comment type="similarity">
    <text evidence="1">Belongs to the membrane fusion protein (MFP) (TC 8.A.1) family.</text>
</comment>
<evidence type="ECO:0000313" key="6">
    <source>
        <dbReference type="EMBL" id="MEX6687263.1"/>
    </source>
</evidence>
<feature type="signal peptide" evidence="2">
    <location>
        <begin position="1"/>
        <end position="17"/>
    </location>
</feature>
<dbReference type="Gene3D" id="2.40.420.20">
    <property type="match status" value="1"/>
</dbReference>
<gene>
    <name evidence="6" type="ORF">QTN47_07140</name>
</gene>
<feature type="chain" id="PRO_5045217966" evidence="2">
    <location>
        <begin position="18"/>
        <end position="365"/>
    </location>
</feature>
<evidence type="ECO:0000259" key="5">
    <source>
        <dbReference type="Pfam" id="PF25989"/>
    </source>
</evidence>
<keyword evidence="7" id="KW-1185">Reference proteome</keyword>
<feature type="domain" description="YknX-like C-terminal permuted SH3-like" evidence="5">
    <location>
        <begin position="298"/>
        <end position="363"/>
    </location>
</feature>
<evidence type="ECO:0000313" key="7">
    <source>
        <dbReference type="Proteomes" id="UP001560573"/>
    </source>
</evidence>
<evidence type="ECO:0000259" key="3">
    <source>
        <dbReference type="Pfam" id="PF25954"/>
    </source>
</evidence>
<proteinExistence type="inferred from homology"/>
<dbReference type="SUPFAM" id="SSF111369">
    <property type="entry name" value="HlyD-like secretion proteins"/>
    <property type="match status" value="1"/>
</dbReference>
<feature type="domain" description="CzcB-like barrel-sandwich hybrid" evidence="4">
    <location>
        <begin position="65"/>
        <end position="199"/>
    </location>
</feature>
<dbReference type="Pfam" id="PF25989">
    <property type="entry name" value="YknX_C"/>
    <property type="match status" value="1"/>
</dbReference>
<evidence type="ECO:0000256" key="1">
    <source>
        <dbReference type="ARBA" id="ARBA00009477"/>
    </source>
</evidence>
<dbReference type="Gene3D" id="2.40.30.170">
    <property type="match status" value="1"/>
</dbReference>
<dbReference type="Pfam" id="PF25954">
    <property type="entry name" value="Beta-barrel_RND_2"/>
    <property type="match status" value="1"/>
</dbReference>
<keyword evidence="2" id="KW-0732">Signal</keyword>
<dbReference type="RefSeq" id="WP_369328667.1">
    <property type="nucleotide sequence ID" value="NZ_JAULBC010000002.1"/>
</dbReference>
<dbReference type="InterPro" id="IPR058637">
    <property type="entry name" value="YknX-like_C"/>
</dbReference>
<dbReference type="Pfam" id="PF25973">
    <property type="entry name" value="BSH_CzcB"/>
    <property type="match status" value="1"/>
</dbReference>
<name>A0ABV3ZBM2_9BACT</name>
<dbReference type="Gene3D" id="2.40.50.100">
    <property type="match status" value="1"/>
</dbReference>
<evidence type="ECO:0000259" key="4">
    <source>
        <dbReference type="Pfam" id="PF25973"/>
    </source>
</evidence>
<sequence length="365" mass="39613">MKRYFIIIILPAALWFAQGCSSGEAKKASSEAPVKETAMEVCHPTLMDASQDVGLPGELKPYYITQLYPKVKGFVKKLFVDRGSHVQAGQTLIVIEAPELEAELQQAIANVADFKARQAADDATNKRLLLAAKTKGAVATVDLETSAAKLDADKAAVQSAEAIVKAKEQLNSYLTVKAPFSGIISQRNISVGDLVGPDETSGKNAMLVLQQEDVLRLTVNIPEVYAKSLAKNAETNFTVSSLPGRIFKAKLSRNSFALEQQTRSLVTEFDVPNSNEVLLPGMYAQVMLPVVRNEKSLFVPTSAVVSSTQKVFVIADENGKAKWIPVNRGMQTDSLTEVFGNIQQQTVLVKNASEEIRDGASIRTQ</sequence>